<dbReference type="GO" id="GO:0004427">
    <property type="term" value="F:inorganic diphosphate phosphatase activity"/>
    <property type="evidence" value="ECO:0007669"/>
    <property type="project" value="InterPro"/>
</dbReference>
<evidence type="ECO:0000313" key="1">
    <source>
        <dbReference type="Ensembl" id="ENSCCRP00020039786.1"/>
    </source>
</evidence>
<dbReference type="GO" id="GO:0000287">
    <property type="term" value="F:magnesium ion binding"/>
    <property type="evidence" value="ECO:0007669"/>
    <property type="project" value="InterPro"/>
</dbReference>
<protein>
    <submittedName>
        <fullName evidence="1">Uncharacterized protein</fullName>
    </submittedName>
</protein>
<dbReference type="Gene3D" id="3.90.80.10">
    <property type="entry name" value="Inorganic pyrophosphatase"/>
    <property type="match status" value="1"/>
</dbReference>
<accession>A0A8C2EE90</accession>
<evidence type="ECO:0000313" key="2">
    <source>
        <dbReference type="Proteomes" id="UP000694701"/>
    </source>
</evidence>
<dbReference type="Ensembl" id="ENSCCRT00020043434.1">
    <property type="protein sequence ID" value="ENSCCRP00020039786.1"/>
    <property type="gene ID" value="ENSCCRG00020017753.1"/>
</dbReference>
<sequence>YKNIFQNKVNETLVSKQIHSEILPSCLQIVTKDPLNPLKQKKGNLCYLSNVFPHEELWSHSSGFATGYFFASYSPCSSRVLHQVCSRGEVIRVKVLGSFSFSFCDENEGKSQRLLFLVDTEDIRRLKPGFPEPENQFAFDGEFKNRDFTIKTVKDTHSFWKTDAGELNLPYSDKQTQPQNTSAPLQETRLRGFWRMDSYRTSVKDPQQHRQPANKL</sequence>
<organism evidence="1 2">
    <name type="scientific">Cyprinus carpio</name>
    <name type="common">Common carp</name>
    <dbReference type="NCBI Taxonomy" id="7962"/>
    <lineage>
        <taxon>Eukaryota</taxon>
        <taxon>Metazoa</taxon>
        <taxon>Chordata</taxon>
        <taxon>Craniata</taxon>
        <taxon>Vertebrata</taxon>
        <taxon>Euteleostomi</taxon>
        <taxon>Actinopterygii</taxon>
        <taxon>Neopterygii</taxon>
        <taxon>Teleostei</taxon>
        <taxon>Ostariophysi</taxon>
        <taxon>Cypriniformes</taxon>
        <taxon>Cyprinidae</taxon>
        <taxon>Cyprininae</taxon>
        <taxon>Cyprinus</taxon>
    </lineage>
</organism>
<dbReference type="GO" id="GO:0006796">
    <property type="term" value="P:phosphate-containing compound metabolic process"/>
    <property type="evidence" value="ECO:0007669"/>
    <property type="project" value="InterPro"/>
</dbReference>
<name>A0A8C2EE90_CYPCA</name>
<dbReference type="InterPro" id="IPR036649">
    <property type="entry name" value="Pyrophosphatase_sf"/>
</dbReference>
<proteinExistence type="predicted"/>
<reference evidence="1" key="1">
    <citation type="submission" date="2025-08" db="UniProtKB">
        <authorList>
            <consortium name="Ensembl"/>
        </authorList>
    </citation>
    <scope>IDENTIFICATION</scope>
</reference>
<dbReference type="SUPFAM" id="SSF50324">
    <property type="entry name" value="Inorganic pyrophosphatase"/>
    <property type="match status" value="1"/>
</dbReference>
<dbReference type="Proteomes" id="UP000694701">
    <property type="component" value="Unplaced"/>
</dbReference>
<dbReference type="GO" id="GO:0005737">
    <property type="term" value="C:cytoplasm"/>
    <property type="evidence" value="ECO:0007669"/>
    <property type="project" value="InterPro"/>
</dbReference>
<dbReference type="AlphaFoldDB" id="A0A8C2EE90"/>